<dbReference type="Gene3D" id="3.40.50.720">
    <property type="entry name" value="NAD(P)-binding Rossmann-like Domain"/>
    <property type="match status" value="2"/>
</dbReference>
<dbReference type="PANTHER" id="PTHR10996">
    <property type="entry name" value="2-HYDROXYACID DEHYDROGENASE-RELATED"/>
    <property type="match status" value="1"/>
</dbReference>
<dbReference type="InterPro" id="IPR029752">
    <property type="entry name" value="D-isomer_DH_CS1"/>
</dbReference>
<name>A0AA42CVS5_9GAMM</name>
<dbReference type="InterPro" id="IPR006139">
    <property type="entry name" value="D-isomer_2_OHA_DH_cat_dom"/>
</dbReference>
<feature type="domain" description="D-isomer specific 2-hydroxyacid dehydrogenase NAD-binding" evidence="6">
    <location>
        <begin position="109"/>
        <end position="282"/>
    </location>
</feature>
<feature type="domain" description="D-isomer specific 2-hydroxyacid dehydrogenase catalytic" evidence="5">
    <location>
        <begin position="7"/>
        <end position="313"/>
    </location>
</feature>
<evidence type="ECO:0000256" key="3">
    <source>
        <dbReference type="ARBA" id="ARBA00023027"/>
    </source>
</evidence>
<evidence type="ECO:0000256" key="2">
    <source>
        <dbReference type="ARBA" id="ARBA00023002"/>
    </source>
</evidence>
<evidence type="ECO:0000313" key="8">
    <source>
        <dbReference type="Proteomes" id="UP001165678"/>
    </source>
</evidence>
<dbReference type="PROSITE" id="PS00065">
    <property type="entry name" value="D_2_HYDROXYACID_DH_1"/>
    <property type="match status" value="1"/>
</dbReference>
<dbReference type="InterPro" id="IPR050223">
    <property type="entry name" value="D-isomer_2-hydroxyacid_DH"/>
</dbReference>
<evidence type="ECO:0000256" key="1">
    <source>
        <dbReference type="ARBA" id="ARBA00022857"/>
    </source>
</evidence>
<proteinExistence type="inferred from homology"/>
<dbReference type="GO" id="GO:0051287">
    <property type="term" value="F:NAD binding"/>
    <property type="evidence" value="ECO:0007669"/>
    <property type="project" value="InterPro"/>
</dbReference>
<keyword evidence="8" id="KW-1185">Reference proteome</keyword>
<gene>
    <name evidence="7" type="ORF">OQ287_13375</name>
</gene>
<dbReference type="AlphaFoldDB" id="A0AA42CVS5"/>
<evidence type="ECO:0000259" key="5">
    <source>
        <dbReference type="Pfam" id="PF00389"/>
    </source>
</evidence>
<keyword evidence="1" id="KW-0521">NADP</keyword>
<dbReference type="EMBL" id="JAPIVE010000004">
    <property type="protein sequence ID" value="MCX2525231.1"/>
    <property type="molecule type" value="Genomic_DNA"/>
</dbReference>
<keyword evidence="3" id="KW-0520">NAD</keyword>
<dbReference type="SUPFAM" id="SSF51735">
    <property type="entry name" value="NAD(P)-binding Rossmann-fold domains"/>
    <property type="match status" value="1"/>
</dbReference>
<dbReference type="CDD" id="cd12156">
    <property type="entry name" value="HPPR"/>
    <property type="match status" value="1"/>
</dbReference>
<evidence type="ECO:0000313" key="7">
    <source>
        <dbReference type="EMBL" id="MCX2525231.1"/>
    </source>
</evidence>
<reference evidence="7" key="1">
    <citation type="submission" date="2022-11" db="EMBL/GenBank/DDBJ databases">
        <title>Larsenimonas rhizosphaerae sp. nov., isolated from a tidal mudflat.</title>
        <authorList>
            <person name="Lee S.D."/>
            <person name="Kim I.S."/>
        </authorList>
    </citation>
    <scope>NUCLEOTIDE SEQUENCE</scope>
    <source>
        <strain evidence="7">GH2-1</strain>
    </source>
</reference>
<accession>A0AA42CVS5</accession>
<keyword evidence="2 4" id="KW-0560">Oxidoreductase</keyword>
<comment type="caution">
    <text evidence="7">The sequence shown here is derived from an EMBL/GenBank/DDBJ whole genome shotgun (WGS) entry which is preliminary data.</text>
</comment>
<dbReference type="RefSeq" id="WP_265896767.1">
    <property type="nucleotide sequence ID" value="NZ_JAPIVE010000004.1"/>
</dbReference>
<comment type="similarity">
    <text evidence="4">Belongs to the D-isomer specific 2-hydroxyacid dehydrogenase family.</text>
</comment>
<dbReference type="InterPro" id="IPR006140">
    <property type="entry name" value="D-isomer_DH_NAD-bd"/>
</dbReference>
<dbReference type="GO" id="GO:0005829">
    <property type="term" value="C:cytosol"/>
    <property type="evidence" value="ECO:0007669"/>
    <property type="project" value="TreeGrafter"/>
</dbReference>
<protein>
    <submittedName>
        <fullName evidence="7">2-hydroxyacid dehydrogenase</fullName>
    </submittedName>
</protein>
<dbReference type="SUPFAM" id="SSF52283">
    <property type="entry name" value="Formate/glycerate dehydrogenase catalytic domain-like"/>
    <property type="match status" value="1"/>
</dbReference>
<dbReference type="Pfam" id="PF00389">
    <property type="entry name" value="2-Hacid_dh"/>
    <property type="match status" value="1"/>
</dbReference>
<dbReference type="PANTHER" id="PTHR10996:SF178">
    <property type="entry name" value="2-HYDROXYACID DEHYDROGENASE YGL185C-RELATED"/>
    <property type="match status" value="1"/>
</dbReference>
<dbReference type="GO" id="GO:0016618">
    <property type="term" value="F:hydroxypyruvate reductase [NAD(P)H] activity"/>
    <property type="evidence" value="ECO:0007669"/>
    <property type="project" value="TreeGrafter"/>
</dbReference>
<evidence type="ECO:0000259" key="6">
    <source>
        <dbReference type="Pfam" id="PF02826"/>
    </source>
</evidence>
<dbReference type="InterPro" id="IPR036291">
    <property type="entry name" value="NAD(P)-bd_dom_sf"/>
</dbReference>
<dbReference type="GO" id="GO:0030267">
    <property type="term" value="F:glyoxylate reductase (NADPH) activity"/>
    <property type="evidence" value="ECO:0007669"/>
    <property type="project" value="TreeGrafter"/>
</dbReference>
<sequence>MPIHMLVVTPLSRHHRQQLADADIILHLARTNEDRETLIATQGEHITAVLTIGTIGFTAEEMDRLPHLTLICAQGVGFENIDVEAARARHIAVTHGPGTNAGTVADHTFGLMLASLRRIVQSDRAVREGRWDEVRRSLPALHDKTLGILGMGNVGQAIAHRAWHGFDMPVRYYSRHARTDLPYTHDSDPLALAQGVDILVAALPGGSATRHMVNREMMDALGPKGLLINIGRGSVVDTAALIDALHHNTLGQAALDVLEDEPEVPAELSALTEQVILTPHTAGLSPSAIDATIALVIENVSAIRRGDAPVTPVPLV</sequence>
<dbReference type="Proteomes" id="UP001165678">
    <property type="component" value="Unassembled WGS sequence"/>
</dbReference>
<organism evidence="7 8">
    <name type="scientific">Larsenimonas rhizosphaerae</name>
    <dbReference type="NCBI Taxonomy" id="2944682"/>
    <lineage>
        <taxon>Bacteria</taxon>
        <taxon>Pseudomonadati</taxon>
        <taxon>Pseudomonadota</taxon>
        <taxon>Gammaproteobacteria</taxon>
        <taxon>Oceanospirillales</taxon>
        <taxon>Halomonadaceae</taxon>
        <taxon>Larsenimonas</taxon>
    </lineage>
</organism>
<dbReference type="Pfam" id="PF02826">
    <property type="entry name" value="2-Hacid_dh_C"/>
    <property type="match status" value="1"/>
</dbReference>
<dbReference type="FunFam" id="3.40.50.720:FF:000213">
    <property type="entry name" value="Putative 2-hydroxyacid dehydrogenase"/>
    <property type="match status" value="1"/>
</dbReference>
<evidence type="ECO:0000256" key="4">
    <source>
        <dbReference type="RuleBase" id="RU003719"/>
    </source>
</evidence>